<organism evidence="8 9">
    <name type="scientific">Ridgeia piscesae</name>
    <name type="common">Tubeworm</name>
    <dbReference type="NCBI Taxonomy" id="27915"/>
    <lineage>
        <taxon>Eukaryota</taxon>
        <taxon>Metazoa</taxon>
        <taxon>Spiralia</taxon>
        <taxon>Lophotrochozoa</taxon>
        <taxon>Annelida</taxon>
        <taxon>Polychaeta</taxon>
        <taxon>Sedentaria</taxon>
        <taxon>Canalipalpata</taxon>
        <taxon>Sabellida</taxon>
        <taxon>Siboglinidae</taxon>
        <taxon>Ridgeia</taxon>
    </lineage>
</organism>
<dbReference type="CDD" id="cd00051">
    <property type="entry name" value="EFh"/>
    <property type="match status" value="2"/>
</dbReference>
<dbReference type="PANTHER" id="PTHR23055">
    <property type="entry name" value="CALCIUM BINDING PROTEINS"/>
    <property type="match status" value="1"/>
</dbReference>
<evidence type="ECO:0000313" key="9">
    <source>
        <dbReference type="Proteomes" id="UP001209878"/>
    </source>
</evidence>
<accession>A0AAD9KRK0</accession>
<keyword evidence="3" id="KW-0479">Metal-binding</keyword>
<dbReference type="PRINTS" id="PR00450">
    <property type="entry name" value="RECOVERIN"/>
</dbReference>
<protein>
    <recommendedName>
        <fullName evidence="7">EF-hand domain-containing protein</fullName>
    </recommendedName>
</protein>
<evidence type="ECO:0000256" key="3">
    <source>
        <dbReference type="ARBA" id="ARBA00022723"/>
    </source>
</evidence>
<dbReference type="SUPFAM" id="SSF47473">
    <property type="entry name" value="EF-hand"/>
    <property type="match status" value="1"/>
</dbReference>
<reference evidence="8" key="1">
    <citation type="journal article" date="2023" name="Mol. Biol. Evol.">
        <title>Third-Generation Sequencing Reveals the Adaptive Role of the Epigenome in Three Deep-Sea Polychaetes.</title>
        <authorList>
            <person name="Perez M."/>
            <person name="Aroh O."/>
            <person name="Sun Y."/>
            <person name="Lan Y."/>
            <person name="Juniper S.K."/>
            <person name="Young C.R."/>
            <person name="Angers B."/>
            <person name="Qian P.Y."/>
        </authorList>
    </citation>
    <scope>NUCLEOTIDE SEQUENCE</scope>
    <source>
        <strain evidence="8">R07B-5</strain>
    </source>
</reference>
<dbReference type="EMBL" id="JAODUO010000690">
    <property type="protein sequence ID" value="KAK2176030.1"/>
    <property type="molecule type" value="Genomic_DNA"/>
</dbReference>
<dbReference type="PANTHER" id="PTHR23055:SF178">
    <property type="entry name" value="NEUROCALCIN HOMOLOG"/>
    <property type="match status" value="1"/>
</dbReference>
<evidence type="ECO:0000256" key="4">
    <source>
        <dbReference type="ARBA" id="ARBA00022737"/>
    </source>
</evidence>
<evidence type="ECO:0000259" key="7">
    <source>
        <dbReference type="PROSITE" id="PS50222"/>
    </source>
</evidence>
<evidence type="ECO:0000256" key="6">
    <source>
        <dbReference type="ARBA" id="ARBA00023288"/>
    </source>
</evidence>
<gene>
    <name evidence="8" type="ORF">NP493_689g00031</name>
</gene>
<evidence type="ECO:0000256" key="1">
    <source>
        <dbReference type="ARBA" id="ARBA00006049"/>
    </source>
</evidence>
<dbReference type="InterPro" id="IPR028846">
    <property type="entry name" value="Recoverin"/>
</dbReference>
<feature type="domain" description="EF-hand" evidence="7">
    <location>
        <begin position="96"/>
        <end position="131"/>
    </location>
</feature>
<dbReference type="InterPro" id="IPR002048">
    <property type="entry name" value="EF_hand_dom"/>
</dbReference>
<dbReference type="GO" id="GO:0005509">
    <property type="term" value="F:calcium ion binding"/>
    <property type="evidence" value="ECO:0007669"/>
    <property type="project" value="InterPro"/>
</dbReference>
<evidence type="ECO:0000256" key="5">
    <source>
        <dbReference type="ARBA" id="ARBA00022837"/>
    </source>
</evidence>
<dbReference type="Proteomes" id="UP001209878">
    <property type="component" value="Unassembled WGS sequence"/>
</dbReference>
<dbReference type="InterPro" id="IPR018247">
    <property type="entry name" value="EF_Hand_1_Ca_BS"/>
</dbReference>
<name>A0AAD9KRK0_RIDPI</name>
<keyword evidence="5" id="KW-0106">Calcium</keyword>
<keyword evidence="2" id="KW-0519">Myristate</keyword>
<dbReference type="Pfam" id="PF13499">
    <property type="entry name" value="EF-hand_7"/>
    <property type="match status" value="1"/>
</dbReference>
<dbReference type="Gene3D" id="1.10.238.10">
    <property type="entry name" value="EF-hand"/>
    <property type="match status" value="1"/>
</dbReference>
<dbReference type="PROSITE" id="PS50222">
    <property type="entry name" value="EF_HAND_2"/>
    <property type="match status" value="3"/>
</dbReference>
<feature type="domain" description="EF-hand" evidence="7">
    <location>
        <begin position="60"/>
        <end position="95"/>
    </location>
</feature>
<keyword evidence="4" id="KW-0677">Repeat</keyword>
<keyword evidence="6" id="KW-0449">Lipoprotein</keyword>
<comment type="similarity">
    <text evidence="1">Belongs to the recoverin family.</text>
</comment>
<dbReference type="AlphaFoldDB" id="A0AAD9KRK0"/>
<dbReference type="SMART" id="SM00054">
    <property type="entry name" value="EFh"/>
    <property type="match status" value="3"/>
</dbReference>
<evidence type="ECO:0000313" key="8">
    <source>
        <dbReference type="EMBL" id="KAK2176030.1"/>
    </source>
</evidence>
<dbReference type="PROSITE" id="PS00018">
    <property type="entry name" value="EF_HAND_1"/>
    <property type="match status" value="2"/>
</dbReference>
<comment type="caution">
    <text evidence="8">The sequence shown here is derived from an EMBL/GenBank/DDBJ whole genome shotgun (WGS) entry which is preliminary data.</text>
</comment>
<keyword evidence="9" id="KW-1185">Reference proteome</keyword>
<feature type="domain" description="EF-hand" evidence="7">
    <location>
        <begin position="139"/>
        <end position="174"/>
    </location>
</feature>
<proteinExistence type="inferred from homology"/>
<evidence type="ECO:0000256" key="2">
    <source>
        <dbReference type="ARBA" id="ARBA00022707"/>
    </source>
</evidence>
<dbReference type="InterPro" id="IPR011992">
    <property type="entry name" value="EF-hand-dom_pair"/>
</dbReference>
<sequence length="183" mass="20820">MVTSLSSEQLIQLSEKTHFSSNEVRSRHESFLKDFPDGVISRKEFHDTYRQAFPGCQQNDVQRYAEYMFNAYDIDCDGEVDFVDYIRTLSVTERGTMDEKLKWAFSMYDINGDGQVSLKEATEFLTSVHRLRGNGDRESAERAARRIFRDLDINGDGLLSQSEFVVGAKNAPIVRDLLEGGGV</sequence>